<gene>
    <name evidence="3" type="ORF">E0H45_07320</name>
</gene>
<dbReference type="InterPro" id="IPR006059">
    <property type="entry name" value="SBP"/>
</dbReference>
<dbReference type="Proteomes" id="UP000292346">
    <property type="component" value="Unassembled WGS sequence"/>
</dbReference>
<evidence type="ECO:0000313" key="4">
    <source>
        <dbReference type="Proteomes" id="UP000292346"/>
    </source>
</evidence>
<sequence>MLSSRRAFLGTAATLLLAGCSSDVLGLRRAVRVAVSWSGEELRAFHKVLGGLGALDYPVEVVPLGDDISTAFGARSTRRPDIVMLPQPGLVPRHLADLEPIPDDIARLGQARLWKELLVHEGTTYGVPFKTAHKSAVWYRPSVFKQVGVQPPRLWSEWLTLNRTLTQAGVTPLALAAGDGWVLTDFLENILLGIAPSVYLGLATATDPRPSQQPQFGAALRLLGTMWSAPDLLAGGVKESLVQQFPDALVEVFGHRKAAMVLASDFAEPVVRSFAADPNDIGLLTFPPMTAGAPAPVVVGGDVMVLPKPSTEDARDLVRRLSAPTAADPWIAEGGFLVDGRTSGYSPELTRLAEQLTRPGEQLQFDLSDRLGRIGDINGLWRVLTDFLIAVGRPDAAVQDAVDDAMTELRKVEEG</sequence>
<dbReference type="PANTHER" id="PTHR43649">
    <property type="entry name" value="ARABINOSE-BINDING PROTEIN-RELATED"/>
    <property type="match status" value="1"/>
</dbReference>
<organism evidence="3 4">
    <name type="scientific">Kribbella soli</name>
    <dbReference type="NCBI Taxonomy" id="1124743"/>
    <lineage>
        <taxon>Bacteria</taxon>
        <taxon>Bacillati</taxon>
        <taxon>Actinomycetota</taxon>
        <taxon>Actinomycetes</taxon>
        <taxon>Propionibacteriales</taxon>
        <taxon>Kribbellaceae</taxon>
        <taxon>Kribbella</taxon>
    </lineage>
</organism>
<dbReference type="OrthoDB" id="8663148at2"/>
<evidence type="ECO:0000256" key="2">
    <source>
        <dbReference type="ARBA" id="ARBA00022448"/>
    </source>
</evidence>
<dbReference type="Pfam" id="PF01547">
    <property type="entry name" value="SBP_bac_1"/>
    <property type="match status" value="1"/>
</dbReference>
<comment type="similarity">
    <text evidence="1">Belongs to the bacterial solute-binding protein 1 family.</text>
</comment>
<comment type="caution">
    <text evidence="3">The sequence shown here is derived from an EMBL/GenBank/DDBJ whole genome shotgun (WGS) entry which is preliminary data.</text>
</comment>
<dbReference type="SUPFAM" id="SSF53850">
    <property type="entry name" value="Periplasmic binding protein-like II"/>
    <property type="match status" value="1"/>
</dbReference>
<dbReference type="PROSITE" id="PS51257">
    <property type="entry name" value="PROKAR_LIPOPROTEIN"/>
    <property type="match status" value="1"/>
</dbReference>
<dbReference type="EMBL" id="SJJZ01000001">
    <property type="protein sequence ID" value="TCC11092.1"/>
    <property type="molecule type" value="Genomic_DNA"/>
</dbReference>
<dbReference type="InterPro" id="IPR050490">
    <property type="entry name" value="Bact_solute-bd_prot1"/>
</dbReference>
<name>A0A4R0HP96_9ACTN</name>
<dbReference type="Gene3D" id="3.40.190.10">
    <property type="entry name" value="Periplasmic binding protein-like II"/>
    <property type="match status" value="2"/>
</dbReference>
<reference evidence="3 4" key="1">
    <citation type="submission" date="2019-02" db="EMBL/GenBank/DDBJ databases">
        <title>Kribbella capetownensis sp. nov. and Kribbella speibonae sp. nov., isolated from soil.</title>
        <authorList>
            <person name="Curtis S.M."/>
            <person name="Norton I."/>
            <person name="Everest G.J."/>
            <person name="Meyers P.R."/>
        </authorList>
    </citation>
    <scope>NUCLEOTIDE SEQUENCE [LARGE SCALE GENOMIC DNA]</scope>
    <source>
        <strain evidence="3 4">KCTC 29219</strain>
    </source>
</reference>
<keyword evidence="2" id="KW-0813">Transport</keyword>
<dbReference type="RefSeq" id="WP_131335475.1">
    <property type="nucleotide sequence ID" value="NZ_SJJZ01000001.1"/>
</dbReference>
<protein>
    <submittedName>
        <fullName evidence="3">Carbohydrate ABC transporter substrate-binding protein</fullName>
    </submittedName>
</protein>
<evidence type="ECO:0000313" key="3">
    <source>
        <dbReference type="EMBL" id="TCC11092.1"/>
    </source>
</evidence>
<dbReference type="PANTHER" id="PTHR43649:SF29">
    <property type="entry name" value="OSMOPROTECTIVE COMPOUNDS-BINDING PROTEIN GGTB"/>
    <property type="match status" value="1"/>
</dbReference>
<proteinExistence type="inferred from homology"/>
<dbReference type="AlphaFoldDB" id="A0A4R0HP96"/>
<accession>A0A4R0HP96</accession>
<evidence type="ECO:0000256" key="1">
    <source>
        <dbReference type="ARBA" id="ARBA00008520"/>
    </source>
</evidence>
<keyword evidence="4" id="KW-1185">Reference proteome</keyword>